<feature type="transmembrane region" description="Helical" evidence="1">
    <location>
        <begin position="304"/>
        <end position="323"/>
    </location>
</feature>
<feature type="transmembrane region" description="Helical" evidence="1">
    <location>
        <begin position="179"/>
        <end position="197"/>
    </location>
</feature>
<feature type="transmembrane region" description="Helical" evidence="1">
    <location>
        <begin position="256"/>
        <end position="275"/>
    </location>
</feature>
<feature type="transmembrane region" description="Helical" evidence="1">
    <location>
        <begin position="227"/>
        <end position="244"/>
    </location>
</feature>
<gene>
    <name evidence="2" type="ORF">A2154_01730</name>
</gene>
<feature type="transmembrane region" description="Helical" evidence="1">
    <location>
        <begin position="387"/>
        <end position="407"/>
    </location>
</feature>
<dbReference type="Proteomes" id="UP000176854">
    <property type="component" value="Unassembled WGS sequence"/>
</dbReference>
<name>A0A1F5Z8E6_9BACT</name>
<feature type="transmembrane region" description="Helical" evidence="1">
    <location>
        <begin position="354"/>
        <end position="375"/>
    </location>
</feature>
<comment type="caution">
    <text evidence="2">The sequence shown here is derived from an EMBL/GenBank/DDBJ whole genome shotgun (WGS) entry which is preliminary data.</text>
</comment>
<dbReference type="AlphaFoldDB" id="A0A1F5Z8E6"/>
<organism evidence="2 3">
    <name type="scientific">Candidatus Gottesmanbacteria bacterium RBG_16_43_7</name>
    <dbReference type="NCBI Taxonomy" id="1798373"/>
    <lineage>
        <taxon>Bacteria</taxon>
        <taxon>Candidatus Gottesmaniibacteriota</taxon>
    </lineage>
</organism>
<feature type="transmembrane region" description="Helical" evidence="1">
    <location>
        <begin position="6"/>
        <end position="26"/>
    </location>
</feature>
<evidence type="ECO:0008006" key="4">
    <source>
        <dbReference type="Google" id="ProtNLM"/>
    </source>
</evidence>
<dbReference type="EMBL" id="MFJC01000052">
    <property type="protein sequence ID" value="OGG08691.1"/>
    <property type="molecule type" value="Genomic_DNA"/>
</dbReference>
<feature type="transmembrane region" description="Helical" evidence="1">
    <location>
        <begin position="117"/>
        <end position="144"/>
    </location>
</feature>
<evidence type="ECO:0000313" key="3">
    <source>
        <dbReference type="Proteomes" id="UP000176854"/>
    </source>
</evidence>
<evidence type="ECO:0000256" key="1">
    <source>
        <dbReference type="SAM" id="Phobius"/>
    </source>
</evidence>
<evidence type="ECO:0000313" key="2">
    <source>
        <dbReference type="EMBL" id="OGG08691.1"/>
    </source>
</evidence>
<keyword evidence="1" id="KW-0472">Membrane</keyword>
<feature type="transmembrane region" description="Helical" evidence="1">
    <location>
        <begin position="330"/>
        <end position="348"/>
    </location>
</feature>
<proteinExistence type="predicted"/>
<reference evidence="2 3" key="1">
    <citation type="journal article" date="2016" name="Nat. Commun.">
        <title>Thousands of microbial genomes shed light on interconnected biogeochemical processes in an aquifer system.</title>
        <authorList>
            <person name="Anantharaman K."/>
            <person name="Brown C.T."/>
            <person name="Hug L.A."/>
            <person name="Sharon I."/>
            <person name="Castelle C.J."/>
            <person name="Probst A.J."/>
            <person name="Thomas B.C."/>
            <person name="Singh A."/>
            <person name="Wilkins M.J."/>
            <person name="Karaoz U."/>
            <person name="Brodie E.L."/>
            <person name="Williams K.H."/>
            <person name="Hubbard S.S."/>
            <person name="Banfield J.F."/>
        </authorList>
    </citation>
    <scope>NUCLEOTIDE SEQUENCE [LARGE SCALE GENOMIC DNA]</scope>
</reference>
<dbReference type="STRING" id="1798373.A2154_01730"/>
<accession>A0A1F5Z8E6</accession>
<sequence>MLKNIWHKYLYLILFFIIANSLYFLANIPFISRIQSVTAGNIPTYQHHGVVMDYLNYITFIRESAGGAWRLPDLHTTEPTSKNGNMFYFILLGKLSKITGLSPTATYHLTRIVEFQIFVFILFVFLVLLLGKSAGFWAAILSIITSPPYSLFGKTIYGRGDLGIPAWWMLTPYRRVDMIPPHAASIILLLLEILFIARIMKACPFKNALIAGILAFFSTMFHPASGLFFIFAHALVLVLIYLKQLLRKKHPPVSPYVYLLIPALFSGLAILFQRYEVTSTYPFNQWLYFDVIWYDRYEYYVRDFFIGGGPILVFGGFLALVTLLASDNPVWLLISVWALLTYAIMPISTQLGVAKFRLALLLPYIPLSVLYTKWIKECWRRKKQSPFLIAIAITTIIILSGVTLPSMPVMYKDWAMQAGNIEPGMSYSHNWADAINFLSNHIPPYSYILSGEINGILIPSRVRAVVYVGQYLETIDFEAKKELVRLFFGGLLSDTEARKLIYKNRIKYIFYGNQEKSWGPGPKAYSLSTSIVFQNPEVTIYEVK</sequence>
<protein>
    <recommendedName>
        <fullName evidence="4">Glycosyltransferase RgtA/B/C/D-like domain-containing protein</fullName>
    </recommendedName>
</protein>
<keyword evidence="1" id="KW-0812">Transmembrane</keyword>
<keyword evidence="1" id="KW-1133">Transmembrane helix</keyword>